<comment type="caution">
    <text evidence="2">The sequence shown here is derived from an EMBL/GenBank/DDBJ whole genome shotgun (WGS) entry which is preliminary data.</text>
</comment>
<dbReference type="EMBL" id="BPLR01003897">
    <property type="protein sequence ID" value="GIX89923.1"/>
    <property type="molecule type" value="Genomic_DNA"/>
</dbReference>
<dbReference type="AlphaFoldDB" id="A0AAV4NYT5"/>
<evidence type="ECO:0000313" key="3">
    <source>
        <dbReference type="Proteomes" id="UP001054945"/>
    </source>
</evidence>
<keyword evidence="3" id="KW-1185">Reference proteome</keyword>
<evidence type="ECO:0000256" key="1">
    <source>
        <dbReference type="SAM" id="MobiDB-lite"/>
    </source>
</evidence>
<feature type="region of interest" description="Disordered" evidence="1">
    <location>
        <begin position="1"/>
        <end position="21"/>
    </location>
</feature>
<protein>
    <submittedName>
        <fullName evidence="2">Uncharacterized protein</fullName>
    </submittedName>
</protein>
<sequence length="204" mass="22612">MSTIILAASGTEGTEPGSKDPRFNLEQLIAGPDINVKMTFHFTKPPRGGICATCDRNDSVNSLENYTLREILRTNGGNSQFGLDKTSASKITFHFTKPSAWGICATCDRNDSNEILRELSVEGNFADKWETHNLALDPSTETAFIYEGPNHLIIKVKPKKPPTLYTAVGLEDTPIEKAKPYSPPLSIMLKSACNEWQKYLLTKF</sequence>
<organism evidence="2 3">
    <name type="scientific">Caerostris extrusa</name>
    <name type="common">Bark spider</name>
    <name type="synonym">Caerostris bankana</name>
    <dbReference type="NCBI Taxonomy" id="172846"/>
    <lineage>
        <taxon>Eukaryota</taxon>
        <taxon>Metazoa</taxon>
        <taxon>Ecdysozoa</taxon>
        <taxon>Arthropoda</taxon>
        <taxon>Chelicerata</taxon>
        <taxon>Arachnida</taxon>
        <taxon>Araneae</taxon>
        <taxon>Araneomorphae</taxon>
        <taxon>Entelegynae</taxon>
        <taxon>Araneoidea</taxon>
        <taxon>Araneidae</taxon>
        <taxon>Caerostris</taxon>
    </lineage>
</organism>
<accession>A0AAV4NYT5</accession>
<reference evidence="2 3" key="1">
    <citation type="submission" date="2021-06" db="EMBL/GenBank/DDBJ databases">
        <title>Caerostris extrusa draft genome.</title>
        <authorList>
            <person name="Kono N."/>
            <person name="Arakawa K."/>
        </authorList>
    </citation>
    <scope>NUCLEOTIDE SEQUENCE [LARGE SCALE GENOMIC DNA]</scope>
</reference>
<dbReference type="Proteomes" id="UP001054945">
    <property type="component" value="Unassembled WGS sequence"/>
</dbReference>
<evidence type="ECO:0000313" key="2">
    <source>
        <dbReference type="EMBL" id="GIX89923.1"/>
    </source>
</evidence>
<gene>
    <name evidence="2" type="ORF">CEXT_156791</name>
</gene>
<proteinExistence type="predicted"/>
<name>A0AAV4NYT5_CAEEX</name>